<keyword evidence="4" id="KW-0812">Transmembrane</keyword>
<keyword evidence="6" id="KW-1133">Transmembrane helix</keyword>
<evidence type="ECO:0000313" key="9">
    <source>
        <dbReference type="EMBL" id="WAR46695.1"/>
    </source>
</evidence>
<evidence type="ECO:0000256" key="7">
    <source>
        <dbReference type="ARBA" id="ARBA00023010"/>
    </source>
</evidence>
<organism evidence="9 10">
    <name type="scientific">Methylomonas rapida</name>
    <dbReference type="NCBI Taxonomy" id="2963939"/>
    <lineage>
        <taxon>Bacteria</taxon>
        <taxon>Pseudomonadati</taxon>
        <taxon>Pseudomonadota</taxon>
        <taxon>Gammaproteobacteria</taxon>
        <taxon>Methylococcales</taxon>
        <taxon>Methylococcaceae</taxon>
        <taxon>Methylomonas</taxon>
    </lineage>
</organism>
<name>A0ABY7GQC3_9GAMM</name>
<dbReference type="InterPro" id="IPR003369">
    <property type="entry name" value="TatA/B/E"/>
</dbReference>
<evidence type="ECO:0000256" key="2">
    <source>
        <dbReference type="ARBA" id="ARBA00022448"/>
    </source>
</evidence>
<keyword evidence="3" id="KW-1003">Cell membrane</keyword>
<dbReference type="EMBL" id="CP113517">
    <property type="protein sequence ID" value="WAR46695.1"/>
    <property type="molecule type" value="Genomic_DNA"/>
</dbReference>
<keyword evidence="2" id="KW-0813">Transport</keyword>
<gene>
    <name evidence="9" type="primary">tatB</name>
    <name evidence="9" type="ORF">NM686_009330</name>
</gene>
<dbReference type="PANTHER" id="PTHR33162">
    <property type="entry name" value="SEC-INDEPENDENT PROTEIN TRANSLOCASE PROTEIN TATA, CHLOROPLASTIC"/>
    <property type="match status" value="1"/>
</dbReference>
<dbReference type="PANTHER" id="PTHR33162:SF1">
    <property type="entry name" value="SEC-INDEPENDENT PROTEIN TRANSLOCASE PROTEIN TATA, CHLOROPLASTIC"/>
    <property type="match status" value="1"/>
</dbReference>
<keyword evidence="5" id="KW-0653">Protein transport</keyword>
<keyword evidence="7" id="KW-0811">Translocation</keyword>
<dbReference type="RefSeq" id="WP_255187608.1">
    <property type="nucleotide sequence ID" value="NZ_CP113517.1"/>
</dbReference>
<proteinExistence type="predicted"/>
<evidence type="ECO:0000313" key="10">
    <source>
        <dbReference type="Proteomes" id="UP001162780"/>
    </source>
</evidence>
<protein>
    <submittedName>
        <fullName evidence="9">Sec-independent protein translocase protein TatB</fullName>
    </submittedName>
</protein>
<keyword evidence="8" id="KW-0472">Membrane</keyword>
<evidence type="ECO:0000256" key="4">
    <source>
        <dbReference type="ARBA" id="ARBA00022692"/>
    </source>
</evidence>
<dbReference type="NCBIfam" id="TIGR01410">
    <property type="entry name" value="tatB"/>
    <property type="match status" value="1"/>
</dbReference>
<evidence type="ECO:0000256" key="8">
    <source>
        <dbReference type="ARBA" id="ARBA00023136"/>
    </source>
</evidence>
<evidence type="ECO:0000256" key="1">
    <source>
        <dbReference type="ARBA" id="ARBA00004167"/>
    </source>
</evidence>
<dbReference type="Pfam" id="PF02416">
    <property type="entry name" value="TatA_B_E"/>
    <property type="match status" value="1"/>
</dbReference>
<keyword evidence="10" id="KW-1185">Reference proteome</keyword>
<comment type="subcellular location">
    <subcellularLocation>
        <location evidence="1">Membrane</location>
        <topology evidence="1">Single-pass membrane protein</topology>
    </subcellularLocation>
</comment>
<evidence type="ECO:0000256" key="5">
    <source>
        <dbReference type="ARBA" id="ARBA00022927"/>
    </source>
</evidence>
<evidence type="ECO:0000256" key="6">
    <source>
        <dbReference type="ARBA" id="ARBA00022989"/>
    </source>
</evidence>
<accession>A0ABY7GQC3</accession>
<sequence>MFEVGFSELLMIGTVALLVIGPEKLPKIARLTGFWLGKARSTVAGIKAEIRQEIYADDLRLQTLAAELRRGVADSATALGDIEAAMDAIGQEKGGGDLAEEVFETQMEPTGR</sequence>
<dbReference type="Proteomes" id="UP001162780">
    <property type="component" value="Chromosome"/>
</dbReference>
<dbReference type="InterPro" id="IPR018448">
    <property type="entry name" value="TatB"/>
</dbReference>
<dbReference type="PRINTS" id="PR01506">
    <property type="entry name" value="TATBPROTEIN"/>
</dbReference>
<evidence type="ECO:0000256" key="3">
    <source>
        <dbReference type="ARBA" id="ARBA00022475"/>
    </source>
</evidence>
<dbReference type="Gene3D" id="1.20.5.3310">
    <property type="match status" value="1"/>
</dbReference>
<reference evidence="9" key="1">
    <citation type="submission" date="2022-11" db="EMBL/GenBank/DDBJ databases">
        <title>Methylomonas rapida sp. nov., Carotenoid-Producing Obligate Methanotrophs with High Growth Characteristics and Biotechnological Potential.</title>
        <authorList>
            <person name="Tikhonova E.N."/>
            <person name="Suleimanov R.Z."/>
            <person name="Miroshnikov K."/>
            <person name="Oshkin I.Y."/>
            <person name="Belova S.E."/>
            <person name="Danilova O.V."/>
            <person name="Ashikhmin A."/>
            <person name="Konopkin A."/>
            <person name="But S.Y."/>
            <person name="Khmelenina V.N."/>
            <person name="Kuznetsov N."/>
            <person name="Pimenov N.V."/>
            <person name="Dedysh S.N."/>
        </authorList>
    </citation>
    <scope>NUCLEOTIDE SEQUENCE</scope>
    <source>
        <strain evidence="9">MP1</strain>
    </source>
</reference>